<keyword evidence="4" id="KW-1185">Reference proteome</keyword>
<evidence type="ECO:0008006" key="5">
    <source>
        <dbReference type="Google" id="ProtNLM"/>
    </source>
</evidence>
<dbReference type="AlphaFoldDB" id="A0A4P7SHX1"/>
<feature type="transmembrane region" description="Helical" evidence="2">
    <location>
        <begin position="293"/>
        <end position="312"/>
    </location>
</feature>
<keyword evidence="2" id="KW-0812">Transmembrane</keyword>
<dbReference type="OrthoDB" id="9767863at2"/>
<feature type="transmembrane region" description="Helical" evidence="2">
    <location>
        <begin position="410"/>
        <end position="439"/>
    </location>
</feature>
<sequence length="785" mass="83273">MSATTVATDRGGHRTVEARRHPPALRGTVLRALPYVVSALLATVGATWALRVWQGRLDVPFTYWGDAVAVAAHVRTTLLTGWYERQPLLGVPHGQTFHDFPTSDDLHLVVMRLLGVLSDDWGTVLNLYFLLGFPLAAVTATYFLRRVGAGTVTTVVTASLFALAPYHFVRGEAHLYLASYWVLPPVVLLVVRAFRGEPLWRRPRVAAADGAPADADPDVVSDADPDPAADGRRRPARRSRLDPRAFADVRTVATLLACVLVGTASAYYAVFTVLLLAVAGAAAWAQGRDWRRLLGAAAAAVLILLSAVAVMLPDMLHARLHGENVAALARDAEQAEVYALKLTSLLLPIPGHVVPQLAALRDMYDTTYPLPSERPALGAVGAVGLVALLVVVVVHLARRGERPWSDDSRWSMLLTLGGTTLVALLLSTVGGVGSLISLVTPNIRGWSRMSIIIALLALAAVALLLDDVLERLRRRTSARSALAAAVVGGAVLVAGGTIDQVSPSLRPDRTAVAAEYDADAAWVTDVERTLGADAALFQLPYMPFPESPARNGVFDADQLKGFLHSNTLRWSGGGIKGRATSDWPALVATLPTDQAARQLAVAGFDGVVLDLRAFDATEGPRAADEWRAVTGDPVVVGAGGRYVVHDLRGLRDDLEAQAPSDVTEEAGEAVTRPATAYAGAGVEWSVDAEGRAVWTGIDGVDVLVDNAADTPRRLTVRFTALNSDVRVTGPAGERMVPAGEEVALTYDAEPGRHAISVRGAEGSPVAITAATVELDSTPLDMLTVP</sequence>
<keyword evidence="2" id="KW-0472">Membrane</keyword>
<feature type="region of interest" description="Disordered" evidence="1">
    <location>
        <begin position="209"/>
        <end position="237"/>
    </location>
</feature>
<evidence type="ECO:0000256" key="1">
    <source>
        <dbReference type="SAM" id="MobiDB-lite"/>
    </source>
</evidence>
<dbReference type="Proteomes" id="UP000296469">
    <property type="component" value="Chromosome"/>
</dbReference>
<accession>A0A4P7SHX1</accession>
<feature type="transmembrane region" description="Helical" evidence="2">
    <location>
        <begin position="121"/>
        <end position="144"/>
    </location>
</feature>
<feature type="transmembrane region" description="Helical" evidence="2">
    <location>
        <begin position="175"/>
        <end position="194"/>
    </location>
</feature>
<feature type="transmembrane region" description="Helical" evidence="2">
    <location>
        <begin position="445"/>
        <end position="465"/>
    </location>
</feature>
<reference evidence="3 4" key="1">
    <citation type="submission" date="2019-04" db="EMBL/GenBank/DDBJ databases">
        <title>Isolation and identification of Cellulomonas shaoxiangyii sp. Nov. isolated from feces of the Tibetan antelopes (Pantholops hodgsonii) in the Qinghai-Tibet plateau of China.</title>
        <authorList>
            <person name="Tian Z."/>
        </authorList>
    </citation>
    <scope>NUCLEOTIDE SEQUENCE [LARGE SCALE GENOMIC DNA]</scope>
    <source>
        <strain evidence="3 4">Z28</strain>
    </source>
</reference>
<feature type="transmembrane region" description="Helical" evidence="2">
    <location>
        <begin position="477"/>
        <end position="498"/>
    </location>
</feature>
<feature type="compositionally biased region" description="Acidic residues" evidence="1">
    <location>
        <begin position="215"/>
        <end position="227"/>
    </location>
</feature>
<evidence type="ECO:0000256" key="2">
    <source>
        <dbReference type="SAM" id="Phobius"/>
    </source>
</evidence>
<protein>
    <recommendedName>
        <fullName evidence="5">YfhO family protein</fullName>
    </recommendedName>
</protein>
<dbReference type="EMBL" id="CP039291">
    <property type="protein sequence ID" value="QCB93127.1"/>
    <property type="molecule type" value="Genomic_DNA"/>
</dbReference>
<dbReference type="RefSeq" id="WP_135973548.1">
    <property type="nucleotide sequence ID" value="NZ_CP039291.1"/>
</dbReference>
<gene>
    <name evidence="3" type="ORF">E5225_05725</name>
</gene>
<feature type="transmembrane region" description="Helical" evidence="2">
    <location>
        <begin position="151"/>
        <end position="169"/>
    </location>
</feature>
<organism evidence="3 4">
    <name type="scientific">Cellulomonas shaoxiangyii</name>
    <dbReference type="NCBI Taxonomy" id="2566013"/>
    <lineage>
        <taxon>Bacteria</taxon>
        <taxon>Bacillati</taxon>
        <taxon>Actinomycetota</taxon>
        <taxon>Actinomycetes</taxon>
        <taxon>Micrococcales</taxon>
        <taxon>Cellulomonadaceae</taxon>
        <taxon>Cellulomonas</taxon>
    </lineage>
</organism>
<feature type="transmembrane region" description="Helical" evidence="2">
    <location>
        <begin position="376"/>
        <end position="398"/>
    </location>
</feature>
<proteinExistence type="predicted"/>
<evidence type="ECO:0000313" key="4">
    <source>
        <dbReference type="Proteomes" id="UP000296469"/>
    </source>
</evidence>
<name>A0A4P7SHX1_9CELL</name>
<dbReference type="KEGG" id="celz:E5225_05725"/>
<evidence type="ECO:0000313" key="3">
    <source>
        <dbReference type="EMBL" id="QCB93127.1"/>
    </source>
</evidence>
<keyword evidence="2" id="KW-1133">Transmembrane helix</keyword>
<feature type="transmembrane region" description="Helical" evidence="2">
    <location>
        <begin position="29"/>
        <end position="50"/>
    </location>
</feature>